<reference evidence="1" key="1">
    <citation type="submission" date="2023-07" db="EMBL/GenBank/DDBJ databases">
        <title>Chromosome-level Genome Assembly of Striped Snakehead (Channa striata).</title>
        <authorList>
            <person name="Liu H."/>
        </authorList>
    </citation>
    <scope>NUCLEOTIDE SEQUENCE</scope>
    <source>
        <strain evidence="1">Gz</strain>
        <tissue evidence="1">Muscle</tissue>
    </source>
</reference>
<dbReference type="AlphaFoldDB" id="A0AA88NCU0"/>
<comment type="caution">
    <text evidence="1">The sequence shown here is derived from an EMBL/GenBank/DDBJ whole genome shotgun (WGS) entry which is preliminary data.</text>
</comment>
<gene>
    <name evidence="1" type="ORF">Q5P01_004937</name>
</gene>
<dbReference type="Proteomes" id="UP001187415">
    <property type="component" value="Unassembled WGS sequence"/>
</dbReference>
<sequence length="88" mass="9718">MGLTARRPDLTAPCVATMTYYSNESKQPRINLTNWNASFLSSANFKQGRLCSKVSKNRPAMHACKGTVFTHVYHHESCAESVSVDAPV</sequence>
<dbReference type="EMBL" id="JAUPFM010000003">
    <property type="protein sequence ID" value="KAK2856202.1"/>
    <property type="molecule type" value="Genomic_DNA"/>
</dbReference>
<name>A0AA88NCU0_CHASR</name>
<organism evidence="1 2">
    <name type="scientific">Channa striata</name>
    <name type="common">Snakehead murrel</name>
    <name type="synonym">Ophicephalus striatus</name>
    <dbReference type="NCBI Taxonomy" id="64152"/>
    <lineage>
        <taxon>Eukaryota</taxon>
        <taxon>Metazoa</taxon>
        <taxon>Chordata</taxon>
        <taxon>Craniata</taxon>
        <taxon>Vertebrata</taxon>
        <taxon>Euteleostomi</taxon>
        <taxon>Actinopterygii</taxon>
        <taxon>Neopterygii</taxon>
        <taxon>Teleostei</taxon>
        <taxon>Neoteleostei</taxon>
        <taxon>Acanthomorphata</taxon>
        <taxon>Anabantaria</taxon>
        <taxon>Anabantiformes</taxon>
        <taxon>Channoidei</taxon>
        <taxon>Channidae</taxon>
        <taxon>Channa</taxon>
    </lineage>
</organism>
<evidence type="ECO:0000313" key="2">
    <source>
        <dbReference type="Proteomes" id="UP001187415"/>
    </source>
</evidence>
<protein>
    <submittedName>
        <fullName evidence="1">Uncharacterized protein</fullName>
    </submittedName>
</protein>
<keyword evidence="2" id="KW-1185">Reference proteome</keyword>
<proteinExistence type="predicted"/>
<evidence type="ECO:0000313" key="1">
    <source>
        <dbReference type="EMBL" id="KAK2856202.1"/>
    </source>
</evidence>
<accession>A0AA88NCU0</accession>